<sequence>MAVKKNKNIPKEEDPLVPKEEISSIHARIKIFETPFATQVLNPKVNEFCANCLRGPAPGEKLLRCGGCNFSMYCSKECQATAWLVHKPECKRLKAIFETPFATQVLNPKVNEFCANCLRGPAPGEKLLRCGGCNFSMYCSKECQATAWLVHKPECKRLKASFPNLPLTEVLFLSKVIDRIQFLEKNGDKLGIEAERKFSSLVDHKTDIREDEEKMTHFEKVFTKMGLFRKDDMIEKGEFFDIFCKASINSHSIHTNAGNEVGMALDLGVSKYNHSCRPTCSMVFDGYRVCLRPLVPGVDAEDTEQAFISYIDVGRSKFVRRRDLKSRWYFNCECTRCMDPEDDALTAIRCANPSCDAPILTSETEEPMNIACDKCKTIVEENDVKAAQEYMKSLPASFDPKCPADILRDLLAKAEQVLHPSNVYVARLRTALFHVTGTLTMDNLSSMHTQIYNNYKMCFPKADRHVGFQLLHIVKALIEKDERDEAMPYAFDAMNIFEVCFGLDHPYYLQTLALWTYLEKKVHFEINHLFNSFVSFQLPKSKEELVQLTNFSDNRPIDIVSLLKRANMLPPPPYAAGVAQPV</sequence>
<evidence type="ECO:0000313" key="7">
    <source>
        <dbReference type="Proteomes" id="UP000008068"/>
    </source>
</evidence>
<dbReference type="InterPro" id="IPR050869">
    <property type="entry name" value="H3K4_H4K5_MeTrfase"/>
</dbReference>
<keyword evidence="2 4" id="KW-0863">Zinc-finger</keyword>
<evidence type="ECO:0000256" key="2">
    <source>
        <dbReference type="ARBA" id="ARBA00022771"/>
    </source>
</evidence>
<evidence type="ECO:0000256" key="3">
    <source>
        <dbReference type="ARBA" id="ARBA00022833"/>
    </source>
</evidence>
<gene>
    <name evidence="6" type="ORF">CAEBREN_28295</name>
</gene>
<keyword evidence="1" id="KW-0479">Metal-binding</keyword>
<dbReference type="PANTHER" id="PTHR12197">
    <property type="entry name" value="HISTONE-LYSINE N-METHYLTRANSFERASE SMYD"/>
    <property type="match status" value="1"/>
</dbReference>
<dbReference type="Gene3D" id="1.25.40.10">
    <property type="entry name" value="Tetratricopeptide repeat domain"/>
    <property type="match status" value="1"/>
</dbReference>
<keyword evidence="7" id="KW-1185">Reference proteome</keyword>
<keyword evidence="3" id="KW-0862">Zinc</keyword>
<name>G0NY16_CAEBE</name>
<dbReference type="SUPFAM" id="SSF144232">
    <property type="entry name" value="HIT/MYND zinc finger-like"/>
    <property type="match status" value="2"/>
</dbReference>
<dbReference type="FunCoup" id="G0NY16">
    <property type="interactions" value="446"/>
</dbReference>
<dbReference type="InterPro" id="IPR046341">
    <property type="entry name" value="SET_dom_sf"/>
</dbReference>
<dbReference type="AlphaFoldDB" id="G0NY16"/>
<feature type="domain" description="MYND-type" evidence="5">
    <location>
        <begin position="49"/>
        <end position="90"/>
    </location>
</feature>
<evidence type="ECO:0000256" key="1">
    <source>
        <dbReference type="ARBA" id="ARBA00022723"/>
    </source>
</evidence>
<proteinExistence type="predicted"/>
<accession>G0NY16</accession>
<dbReference type="Gene3D" id="6.10.140.2220">
    <property type="match status" value="2"/>
</dbReference>
<dbReference type="HOGENOM" id="CLU_018406_6_0_1"/>
<dbReference type="InterPro" id="IPR002893">
    <property type="entry name" value="Znf_MYND"/>
</dbReference>
<feature type="domain" description="MYND-type" evidence="5">
    <location>
        <begin position="114"/>
        <end position="155"/>
    </location>
</feature>
<evidence type="ECO:0000256" key="4">
    <source>
        <dbReference type="PROSITE-ProRule" id="PRU00134"/>
    </source>
</evidence>
<dbReference type="Pfam" id="PF01753">
    <property type="entry name" value="zf-MYND"/>
    <property type="match status" value="2"/>
</dbReference>
<dbReference type="OrthoDB" id="265717at2759"/>
<dbReference type="InParanoid" id="G0NY16"/>
<dbReference type="InterPro" id="IPR011990">
    <property type="entry name" value="TPR-like_helical_dom_sf"/>
</dbReference>
<dbReference type="STRING" id="135651.G0NY16"/>
<dbReference type="EMBL" id="GL379975">
    <property type="protein sequence ID" value="EGT39694.1"/>
    <property type="molecule type" value="Genomic_DNA"/>
</dbReference>
<dbReference type="GO" id="GO:0005634">
    <property type="term" value="C:nucleus"/>
    <property type="evidence" value="ECO:0007669"/>
    <property type="project" value="TreeGrafter"/>
</dbReference>
<dbReference type="PROSITE" id="PS50865">
    <property type="entry name" value="ZF_MYND_2"/>
    <property type="match status" value="2"/>
</dbReference>
<evidence type="ECO:0000313" key="6">
    <source>
        <dbReference type="EMBL" id="EGT39694.1"/>
    </source>
</evidence>
<dbReference type="eggNOG" id="KOG2084">
    <property type="taxonomic scope" value="Eukaryota"/>
</dbReference>
<evidence type="ECO:0000259" key="5">
    <source>
        <dbReference type="PROSITE" id="PS50865"/>
    </source>
</evidence>
<organism evidence="7">
    <name type="scientific">Caenorhabditis brenneri</name>
    <name type="common">Nematode worm</name>
    <dbReference type="NCBI Taxonomy" id="135651"/>
    <lineage>
        <taxon>Eukaryota</taxon>
        <taxon>Metazoa</taxon>
        <taxon>Ecdysozoa</taxon>
        <taxon>Nematoda</taxon>
        <taxon>Chromadorea</taxon>
        <taxon>Rhabditida</taxon>
        <taxon>Rhabditina</taxon>
        <taxon>Rhabditomorpha</taxon>
        <taxon>Rhabditoidea</taxon>
        <taxon>Rhabditidae</taxon>
        <taxon>Peloderinae</taxon>
        <taxon>Caenorhabditis</taxon>
    </lineage>
</organism>
<protein>
    <recommendedName>
        <fullName evidence="5">MYND-type domain-containing protein</fullName>
    </recommendedName>
</protein>
<dbReference type="Proteomes" id="UP000008068">
    <property type="component" value="Unassembled WGS sequence"/>
</dbReference>
<dbReference type="FunFam" id="2.170.270.10:FF:000080">
    <property type="entry name" value="SET (Trithorax/polycomb) domain containing"/>
    <property type="match status" value="1"/>
</dbReference>
<reference evidence="7" key="1">
    <citation type="submission" date="2011-07" db="EMBL/GenBank/DDBJ databases">
        <authorList>
            <consortium name="Caenorhabditis brenneri Sequencing and Analysis Consortium"/>
            <person name="Wilson R.K."/>
        </authorList>
    </citation>
    <scope>NUCLEOTIDE SEQUENCE [LARGE SCALE GENOMIC DNA]</scope>
    <source>
        <strain evidence="7">PB2801</strain>
    </source>
</reference>
<dbReference type="GO" id="GO:0008270">
    <property type="term" value="F:zinc ion binding"/>
    <property type="evidence" value="ECO:0007669"/>
    <property type="project" value="UniProtKB-KW"/>
</dbReference>
<dbReference type="PROSITE" id="PS01360">
    <property type="entry name" value="ZF_MYND_1"/>
    <property type="match status" value="2"/>
</dbReference>
<dbReference type="SUPFAM" id="SSF82199">
    <property type="entry name" value="SET domain"/>
    <property type="match status" value="1"/>
</dbReference>
<dbReference type="PANTHER" id="PTHR12197:SF300">
    <property type="entry name" value="HISTONE-LYSINE N-METHYLTRANSFERASE SET-18"/>
    <property type="match status" value="1"/>
</dbReference>
<dbReference type="Gene3D" id="2.170.270.10">
    <property type="entry name" value="SET domain"/>
    <property type="match status" value="1"/>
</dbReference>